<dbReference type="Pfam" id="PF23036">
    <property type="entry name" value="TRAPPC10_1st"/>
    <property type="match status" value="1"/>
</dbReference>
<evidence type="ECO:0000256" key="3">
    <source>
        <dbReference type="ARBA" id="ARBA00023034"/>
    </source>
</evidence>
<evidence type="ECO:0000256" key="1">
    <source>
        <dbReference type="ARBA" id="ARBA00004555"/>
    </source>
</evidence>
<dbReference type="PANTHER" id="PTHR13251">
    <property type="entry name" value="EPILEPSY HOLOPROSENCEPHALY CANDIDATE 1/TMEM1"/>
    <property type="match status" value="1"/>
</dbReference>
<feature type="domain" description="DUF7077" evidence="7">
    <location>
        <begin position="676"/>
        <end position="808"/>
    </location>
</feature>
<evidence type="ECO:0000313" key="9">
    <source>
        <dbReference type="EMBL" id="KAG0256374.1"/>
    </source>
</evidence>
<dbReference type="AlphaFoldDB" id="A0A9P6U2H1"/>
<evidence type="ECO:0000256" key="2">
    <source>
        <dbReference type="ARBA" id="ARBA00022448"/>
    </source>
</evidence>
<evidence type="ECO:0008006" key="11">
    <source>
        <dbReference type="Google" id="ProtNLM"/>
    </source>
</evidence>
<dbReference type="GO" id="GO:0006891">
    <property type="term" value="P:intra-Golgi vesicle-mediated transport"/>
    <property type="evidence" value="ECO:0007669"/>
    <property type="project" value="TreeGrafter"/>
</dbReference>
<evidence type="ECO:0000313" key="10">
    <source>
        <dbReference type="Proteomes" id="UP000807716"/>
    </source>
</evidence>
<dbReference type="PANTHER" id="PTHR13251:SF3">
    <property type="entry name" value="TRAFFICKING PROTEIN PARTICLE COMPLEX SUBUNIT 10"/>
    <property type="match status" value="1"/>
</dbReference>
<keyword evidence="3" id="KW-0333">Golgi apparatus</keyword>
<dbReference type="GO" id="GO:0005829">
    <property type="term" value="C:cytosol"/>
    <property type="evidence" value="ECO:0007669"/>
    <property type="project" value="GOC"/>
</dbReference>
<dbReference type="InterPro" id="IPR055505">
    <property type="entry name" value="DUF7077"/>
</dbReference>
<keyword evidence="2" id="KW-0813">Transport</keyword>
<dbReference type="Pfam" id="PF24967">
    <property type="entry name" value="NTS_TR130"/>
    <property type="match status" value="1"/>
</dbReference>
<gene>
    <name evidence="9" type="ORF">DFQ27_005760</name>
</gene>
<reference evidence="9" key="1">
    <citation type="journal article" date="2020" name="Fungal Divers.">
        <title>Resolving the Mortierellaceae phylogeny through synthesis of multi-gene phylogenetics and phylogenomics.</title>
        <authorList>
            <person name="Vandepol N."/>
            <person name="Liber J."/>
            <person name="Desiro A."/>
            <person name="Na H."/>
            <person name="Kennedy M."/>
            <person name="Barry K."/>
            <person name="Grigoriev I.V."/>
            <person name="Miller A.N."/>
            <person name="O'Donnell K."/>
            <person name="Stajich J.E."/>
            <person name="Bonito G."/>
        </authorList>
    </citation>
    <scope>NUCLEOTIDE SEQUENCE</scope>
    <source>
        <strain evidence="9">BC1065</strain>
    </source>
</reference>
<dbReference type="OrthoDB" id="10256906at2759"/>
<dbReference type="InterPro" id="IPR056913">
    <property type="entry name" value="TRAPPC10/Trs130_N"/>
</dbReference>
<comment type="subcellular location">
    <subcellularLocation>
        <location evidence="1">Golgi apparatus</location>
    </subcellularLocation>
</comment>
<comment type="caution">
    <text evidence="9">The sequence shown here is derived from an EMBL/GenBank/DDBJ whole genome shotgun (WGS) entry which is preliminary data.</text>
</comment>
<evidence type="ECO:0000259" key="6">
    <source>
        <dbReference type="Pfam" id="PF23273"/>
    </source>
</evidence>
<dbReference type="GO" id="GO:0034498">
    <property type="term" value="P:early endosome to Golgi transport"/>
    <property type="evidence" value="ECO:0007669"/>
    <property type="project" value="TreeGrafter"/>
</dbReference>
<evidence type="ECO:0000259" key="8">
    <source>
        <dbReference type="Pfam" id="PF24967"/>
    </source>
</evidence>
<evidence type="ECO:0000259" key="5">
    <source>
        <dbReference type="Pfam" id="PF23036"/>
    </source>
</evidence>
<organism evidence="9 10">
    <name type="scientific">Actinomortierella ambigua</name>
    <dbReference type="NCBI Taxonomy" id="1343610"/>
    <lineage>
        <taxon>Eukaryota</taxon>
        <taxon>Fungi</taxon>
        <taxon>Fungi incertae sedis</taxon>
        <taxon>Mucoromycota</taxon>
        <taxon>Mortierellomycotina</taxon>
        <taxon>Mortierellomycetes</taxon>
        <taxon>Mortierellales</taxon>
        <taxon>Mortierellaceae</taxon>
        <taxon>Actinomortierella</taxon>
    </lineage>
</organism>
<dbReference type="InterPro" id="IPR056916">
    <property type="entry name" value="NTS_TR130"/>
</dbReference>
<dbReference type="EMBL" id="JAAAJB010000413">
    <property type="protein sequence ID" value="KAG0256374.1"/>
    <property type="molecule type" value="Genomic_DNA"/>
</dbReference>
<evidence type="ECO:0000259" key="7">
    <source>
        <dbReference type="Pfam" id="PF23274"/>
    </source>
</evidence>
<sequence>MMESRSVIVTYSDEYGIWTSIAENLAQQFPLRDLVWKPSNNLATRQIPVLDVDLKRFSPEAAKNLPPVTLLQNPYLNIYFVNCEDTEIYRTTVRQQIREWLQNITSKKNQEWLIVHISSQEVRNATKFLRSSVLDRIKADFNTGKRDRVTQLRMADTEMSERELWADFTTKVKEGILTSFDQNVMSFEEDVRRLDSQRQMPGWNYCTFFILKEGLAHAFEMMNLHEEALRQYDELEASFFQILRDNALTWHGKFGGMDEGDDASNLLDLSRKPYRDQILQNTITVFDFRTYLFGRQCHLLFKLYRPAELCRRAVVFIPMFARTVREHVHNLTQNFLESWIYTACMSITNACEEAVPLPSDGPHAMVLLDGAKAELLQLARQQLDKLGIKHGRIPKELPFTMSLGYDDVFEPEETEGVERRPMNPELQEAVSTDESFDTLYMSVSARAIKGYDGSGRHRSSLLLHGDVAALQLYRKKFAEAARILESITWRYGQSRWTVLENELVIKYAMCLKELGDTFKYANACLTLLRNMNDLKQEDLEHYAKELFATVVTKELDQDMYHEFAPMFSVKVVSAVEILHDDDGSFVDVEIDNKLPLTIDINKLSLRMVSGEVDELWFSARRLTLQPGKNTFRVICETSASGSYVLEKVHLKVGKLVFLYDFLQESRKRIFRVDSHPQALKAVILPPREVTLGQMSKFVVSISSGRNQVAEAALALFPASEGLEFAEVSSLAYIKYPGGGSEDEVPTTGEIQLDTFDNILLPAFGPNETLTLTIPYESMLAADEHQVKLIVQYITPNSRRHTFSLTSNISTLLPLQISNSIVWRDDCMHMRIDMTCTGSIPVRVFDVEFLHPECIKEWKQPPLSSELTLFPRQHASFVFKVARPKDDAAAAQRAVQAHFVVTYQSLREEVKKALTHIVGEELEKAQLQQHGQFVAQHLKGHLLKSVDFMAYGMSDELELPPLDVAFCENIFAYHDAKVRESLISILKDLFSAKTKLEYDQIMAINGQLQPFKISFPIHLPTSQVLTTVELRVNKTEDLMVGSPVMFGLTIKHSDYWSSNDGAATTTVKDANEFFYDIQIDYENWLLCGHKKRMFMARPGDSTTHSVSMIPLKTGPLHLPKITVSSLQPNVFNQTAYMNEAEQVLVKPRTRTSTFFIDQQRSVHYTPHQHDDFDVDR</sequence>
<feature type="domain" description="TRAPPC10/Trs130 N-terminal" evidence="5">
    <location>
        <begin position="2"/>
        <end position="310"/>
    </location>
</feature>
<dbReference type="Proteomes" id="UP000807716">
    <property type="component" value="Unassembled WGS sequence"/>
</dbReference>
<name>A0A9P6U2H1_9FUNG</name>
<accession>A0A9P6U2H1</accession>
<evidence type="ECO:0000259" key="4">
    <source>
        <dbReference type="Pfam" id="PF12584"/>
    </source>
</evidence>
<protein>
    <recommendedName>
        <fullName evidence="11">Trafficking protein particle complex subunit 10</fullName>
    </recommendedName>
</protein>
<feature type="domain" description="Trs130 NTS" evidence="8">
    <location>
        <begin position="420"/>
        <end position="515"/>
    </location>
</feature>
<dbReference type="Pfam" id="PF23274">
    <property type="entry name" value="DUF7077"/>
    <property type="match status" value="1"/>
</dbReference>
<feature type="domain" description="TRAPPC10/Trs130 C-terminal" evidence="4">
    <location>
        <begin position="1015"/>
        <end position="1141"/>
    </location>
</feature>
<proteinExistence type="predicted"/>
<dbReference type="InterPro" id="IPR055504">
    <property type="entry name" value="DUF7076"/>
</dbReference>
<dbReference type="InterPro" id="IPR022233">
    <property type="entry name" value="TRAPPC10/Trs130_C"/>
</dbReference>
<dbReference type="Pfam" id="PF12584">
    <property type="entry name" value="TRAPPC10"/>
    <property type="match status" value="1"/>
</dbReference>
<dbReference type="Pfam" id="PF23273">
    <property type="entry name" value="DUF7076"/>
    <property type="match status" value="1"/>
</dbReference>
<feature type="domain" description="DUF7076" evidence="6">
    <location>
        <begin position="553"/>
        <end position="660"/>
    </location>
</feature>
<dbReference type="InterPro" id="IPR045126">
    <property type="entry name" value="TRAPPC10/Trs130"/>
</dbReference>
<dbReference type="GO" id="GO:1990071">
    <property type="term" value="C:TRAPPII protein complex"/>
    <property type="evidence" value="ECO:0007669"/>
    <property type="project" value="InterPro"/>
</dbReference>
<keyword evidence="10" id="KW-1185">Reference proteome</keyword>